<evidence type="ECO:0000256" key="2">
    <source>
        <dbReference type="SAM" id="MobiDB-lite"/>
    </source>
</evidence>
<comment type="caution">
    <text evidence="3">The sequence shown here is derived from an EMBL/GenBank/DDBJ whole genome shotgun (WGS) entry which is preliminary data.</text>
</comment>
<dbReference type="Pfam" id="PF04203">
    <property type="entry name" value="Sortase"/>
    <property type="match status" value="1"/>
</dbReference>
<dbReference type="EMBL" id="JBHSJD010000006">
    <property type="protein sequence ID" value="MFC5022396.1"/>
    <property type="molecule type" value="Genomic_DNA"/>
</dbReference>
<organism evidence="3 4">
    <name type="scientific">Streptomyces coeruleoprunus</name>
    <dbReference type="NCBI Taxonomy" id="285563"/>
    <lineage>
        <taxon>Bacteria</taxon>
        <taxon>Bacillati</taxon>
        <taxon>Actinomycetota</taxon>
        <taxon>Actinomycetes</taxon>
        <taxon>Kitasatosporales</taxon>
        <taxon>Streptomycetaceae</taxon>
        <taxon>Streptomyces</taxon>
    </lineage>
</organism>
<dbReference type="Gene3D" id="2.40.260.10">
    <property type="entry name" value="Sortase"/>
    <property type="match status" value="1"/>
</dbReference>
<dbReference type="SUPFAM" id="SSF63817">
    <property type="entry name" value="Sortase"/>
    <property type="match status" value="1"/>
</dbReference>
<proteinExistence type="predicted"/>
<protein>
    <submittedName>
        <fullName evidence="3">Class F sortase</fullName>
    </submittedName>
</protein>
<feature type="compositionally biased region" description="Pro residues" evidence="2">
    <location>
        <begin position="75"/>
        <end position="85"/>
    </location>
</feature>
<evidence type="ECO:0000256" key="1">
    <source>
        <dbReference type="ARBA" id="ARBA00022801"/>
    </source>
</evidence>
<sequence>MARRRPRTSRFTRRQRRLLRLTRTVLVTLALVVGGVWWAQGDEPSGPTVAAPRASAPPHGSRPAARPAPARTLPSPTPSPSPAPLPRARATRLAIPAITIEAPVVGLGLDRAGQLLSPPVDNPRLVGWYEDGPTPGEQGTAIAVGHRDTRTGPAVFLDLHSLKPGNTVRVAREDGLTAVFTVDRVRTYDKERFPDKEVYGETGRPELRLLTCGGSFDHKKGYASNVVVFAHLTDVARGDFARVA</sequence>
<dbReference type="InterPro" id="IPR042001">
    <property type="entry name" value="Sortase_F"/>
</dbReference>
<dbReference type="RefSeq" id="WP_345692484.1">
    <property type="nucleotide sequence ID" value="NZ_BAABIT010000001.1"/>
</dbReference>
<evidence type="ECO:0000313" key="4">
    <source>
        <dbReference type="Proteomes" id="UP001595829"/>
    </source>
</evidence>
<keyword evidence="4" id="KW-1185">Reference proteome</keyword>
<dbReference type="NCBIfam" id="NF033748">
    <property type="entry name" value="class_F_sortase"/>
    <property type="match status" value="1"/>
</dbReference>
<dbReference type="CDD" id="cd05829">
    <property type="entry name" value="Sortase_F"/>
    <property type="match status" value="1"/>
</dbReference>
<dbReference type="InterPro" id="IPR005754">
    <property type="entry name" value="Sortase"/>
</dbReference>
<keyword evidence="1" id="KW-0378">Hydrolase</keyword>
<feature type="compositionally biased region" description="Low complexity" evidence="2">
    <location>
        <begin position="50"/>
        <end position="74"/>
    </location>
</feature>
<name>A0ABV9XAB0_9ACTN</name>
<evidence type="ECO:0000313" key="3">
    <source>
        <dbReference type="EMBL" id="MFC5022396.1"/>
    </source>
</evidence>
<reference evidence="4" key="1">
    <citation type="journal article" date="2019" name="Int. J. Syst. Evol. Microbiol.">
        <title>The Global Catalogue of Microorganisms (GCM) 10K type strain sequencing project: providing services to taxonomists for standard genome sequencing and annotation.</title>
        <authorList>
            <consortium name="The Broad Institute Genomics Platform"/>
            <consortium name="The Broad Institute Genome Sequencing Center for Infectious Disease"/>
            <person name="Wu L."/>
            <person name="Ma J."/>
        </authorList>
    </citation>
    <scope>NUCLEOTIDE SEQUENCE [LARGE SCALE GENOMIC DNA]</scope>
    <source>
        <strain evidence="4">CGMCC 4.1648</strain>
    </source>
</reference>
<dbReference type="InterPro" id="IPR023365">
    <property type="entry name" value="Sortase_dom-sf"/>
</dbReference>
<dbReference type="Proteomes" id="UP001595829">
    <property type="component" value="Unassembled WGS sequence"/>
</dbReference>
<gene>
    <name evidence="3" type="ORF">ACFPM3_09650</name>
</gene>
<feature type="region of interest" description="Disordered" evidence="2">
    <location>
        <begin position="44"/>
        <end position="87"/>
    </location>
</feature>
<accession>A0ABV9XAB0</accession>